<reference evidence="1 2" key="1">
    <citation type="submission" date="2024-10" db="EMBL/GenBank/DDBJ databases">
        <title>The Natural Products Discovery Center: Release of the First 8490 Sequenced Strains for Exploring Actinobacteria Biosynthetic Diversity.</title>
        <authorList>
            <person name="Kalkreuter E."/>
            <person name="Kautsar S.A."/>
            <person name="Yang D."/>
            <person name="Bader C.D."/>
            <person name="Teijaro C.N."/>
            <person name="Fluegel L."/>
            <person name="Davis C.M."/>
            <person name="Simpson J.R."/>
            <person name="Lauterbach L."/>
            <person name="Steele A.D."/>
            <person name="Gui C."/>
            <person name="Meng S."/>
            <person name="Li G."/>
            <person name="Viehrig K."/>
            <person name="Ye F."/>
            <person name="Su P."/>
            <person name="Kiefer A.F."/>
            <person name="Nichols A."/>
            <person name="Cepeda A.J."/>
            <person name="Yan W."/>
            <person name="Fan B."/>
            <person name="Jiang Y."/>
            <person name="Adhikari A."/>
            <person name="Zheng C.-J."/>
            <person name="Schuster L."/>
            <person name="Cowan T.M."/>
            <person name="Smanski M.J."/>
            <person name="Chevrette M.G."/>
            <person name="De Carvalho L.P.S."/>
            <person name="Shen B."/>
        </authorList>
    </citation>
    <scope>NUCLEOTIDE SEQUENCE [LARGE SCALE GENOMIC DNA]</scope>
    <source>
        <strain evidence="1 2">NPDC019481</strain>
    </source>
</reference>
<accession>A0ABW7XF99</accession>
<gene>
    <name evidence="1" type="ORF">ACH47X_04665</name>
</gene>
<dbReference type="EMBL" id="JBIRYI010000002">
    <property type="protein sequence ID" value="MFI2486175.1"/>
    <property type="molecule type" value="Genomic_DNA"/>
</dbReference>
<sequence length="148" mass="16074">MLAQAFTARLMDGKLTVGSDHETSLCRHYGSHPGVRATTEHGEYCAVVDHTPLPPAREEGETSVFRGAAVDIGDRWAFFDSLAPAAGFVRAGLLSNLAPSWDLFEAAEVRSYCTEHCCDELALVLGRQVYDEAEIDEFFSQFAASTAA</sequence>
<evidence type="ECO:0000313" key="2">
    <source>
        <dbReference type="Proteomes" id="UP001611580"/>
    </source>
</evidence>
<keyword evidence="2" id="KW-1185">Reference proteome</keyword>
<protein>
    <submittedName>
        <fullName evidence="1">Uncharacterized protein</fullName>
    </submittedName>
</protein>
<comment type="caution">
    <text evidence="1">The sequence shown here is derived from an EMBL/GenBank/DDBJ whole genome shotgun (WGS) entry which is preliminary data.</text>
</comment>
<evidence type="ECO:0000313" key="1">
    <source>
        <dbReference type="EMBL" id="MFI2486175.1"/>
    </source>
</evidence>
<proteinExistence type="predicted"/>
<dbReference type="RefSeq" id="WP_397401871.1">
    <property type="nucleotide sequence ID" value="NZ_JBIRYI010000002.1"/>
</dbReference>
<organism evidence="1 2">
    <name type="scientific">Promicromonospora kroppenstedtii</name>
    <dbReference type="NCBI Taxonomy" id="440482"/>
    <lineage>
        <taxon>Bacteria</taxon>
        <taxon>Bacillati</taxon>
        <taxon>Actinomycetota</taxon>
        <taxon>Actinomycetes</taxon>
        <taxon>Micrococcales</taxon>
        <taxon>Promicromonosporaceae</taxon>
        <taxon>Promicromonospora</taxon>
    </lineage>
</organism>
<name>A0ABW7XF99_9MICO</name>
<dbReference type="Proteomes" id="UP001611580">
    <property type="component" value="Unassembled WGS sequence"/>
</dbReference>